<comment type="caution">
    <text evidence="9">The sequence shown here is derived from an EMBL/GenBank/DDBJ whole genome shotgun (WGS) entry which is preliminary data.</text>
</comment>
<sequence>MKRVLRLVWFERSYTLKTSRALVVLLAIVVGTCYCLQGFVVGAVQAHASNVEKHSNVSVIELNTMRPDARVLNKKSLSEISNLEHVVSVSPWMQHDLDLADEGDWPDPTVGPGSLWATTYFEPRLPKMIKGDRPSTLQDNEILLPHSVPGGDLSQLYGKTVTFGYTHIDGQYQGSYRTIPLKVVGIYDNSVPDRDGENPSYVSENTMNTLFDEKTPESYTFAYVKVDSGKHASAVQKELASKGFGVTGAAGQQDTMGILATLMNIGRFVFPVVLICSLVFGAFLSVIWMKQRKRSLALLRCLGYTAGQLSALALVQVIQMVIASGIAGIIVGVCVNLLLTNFINTNDLLNLVSLDAMVFDPLLALEMLGITGVGTILGALPLSMTIARTQPDELLRK</sequence>
<feature type="transmembrane region" description="Helical" evidence="7">
    <location>
        <begin position="310"/>
        <end position="343"/>
    </location>
</feature>
<evidence type="ECO:0000256" key="6">
    <source>
        <dbReference type="ARBA" id="ARBA00038076"/>
    </source>
</evidence>
<comment type="subcellular location">
    <subcellularLocation>
        <location evidence="1">Cell membrane</location>
        <topology evidence="1">Multi-pass membrane protein</topology>
    </subcellularLocation>
</comment>
<dbReference type="AlphaFoldDB" id="A0A7Y0EQP4"/>
<evidence type="ECO:0000256" key="5">
    <source>
        <dbReference type="ARBA" id="ARBA00023136"/>
    </source>
</evidence>
<reference evidence="9 10" key="1">
    <citation type="submission" date="2020-02" db="EMBL/GenBank/DDBJ databases">
        <title>Characterization of phylogenetic diversity of novel bifidobacterial species isolated in Czech ZOOs.</title>
        <authorList>
            <person name="Lugli G.A."/>
            <person name="Vera N.B."/>
            <person name="Ventura M."/>
        </authorList>
    </citation>
    <scope>NUCLEOTIDE SEQUENCE [LARGE SCALE GENOMIC DNA]</scope>
    <source>
        <strain evidence="9 10">DSM 109957</strain>
    </source>
</reference>
<evidence type="ECO:0000313" key="10">
    <source>
        <dbReference type="Proteomes" id="UP000532194"/>
    </source>
</evidence>
<protein>
    <recommendedName>
        <fullName evidence="8">ABC3 transporter permease C-terminal domain-containing protein</fullName>
    </recommendedName>
</protein>
<gene>
    <name evidence="9" type="ORF">G1C95_1882</name>
</gene>
<dbReference type="PANTHER" id="PTHR30572:SF4">
    <property type="entry name" value="ABC TRANSPORTER PERMEASE YTRF"/>
    <property type="match status" value="1"/>
</dbReference>
<name>A0A7Y0EQP4_9BIFI</name>
<proteinExistence type="inferred from homology"/>
<evidence type="ECO:0000256" key="7">
    <source>
        <dbReference type="SAM" id="Phobius"/>
    </source>
</evidence>
<dbReference type="InterPro" id="IPR003838">
    <property type="entry name" value="ABC3_permease_C"/>
</dbReference>
<evidence type="ECO:0000256" key="3">
    <source>
        <dbReference type="ARBA" id="ARBA00022692"/>
    </source>
</evidence>
<dbReference type="Proteomes" id="UP000532194">
    <property type="component" value="Unassembled WGS sequence"/>
</dbReference>
<keyword evidence="2" id="KW-1003">Cell membrane</keyword>
<evidence type="ECO:0000256" key="1">
    <source>
        <dbReference type="ARBA" id="ARBA00004651"/>
    </source>
</evidence>
<evidence type="ECO:0000256" key="4">
    <source>
        <dbReference type="ARBA" id="ARBA00022989"/>
    </source>
</evidence>
<comment type="similarity">
    <text evidence="6">Belongs to the ABC-4 integral membrane protein family.</text>
</comment>
<evidence type="ECO:0000256" key="2">
    <source>
        <dbReference type="ARBA" id="ARBA00022475"/>
    </source>
</evidence>
<dbReference type="InterPro" id="IPR050250">
    <property type="entry name" value="Macrolide_Exporter_MacB"/>
</dbReference>
<evidence type="ECO:0000259" key="8">
    <source>
        <dbReference type="Pfam" id="PF02687"/>
    </source>
</evidence>
<dbReference type="GO" id="GO:0005886">
    <property type="term" value="C:plasma membrane"/>
    <property type="evidence" value="ECO:0007669"/>
    <property type="project" value="UniProtKB-SubCell"/>
</dbReference>
<dbReference type="GO" id="GO:0022857">
    <property type="term" value="F:transmembrane transporter activity"/>
    <property type="evidence" value="ECO:0007669"/>
    <property type="project" value="TreeGrafter"/>
</dbReference>
<keyword evidence="5 7" id="KW-0472">Membrane</keyword>
<dbReference type="PANTHER" id="PTHR30572">
    <property type="entry name" value="MEMBRANE COMPONENT OF TRANSPORTER-RELATED"/>
    <property type="match status" value="1"/>
</dbReference>
<feature type="transmembrane region" description="Helical" evidence="7">
    <location>
        <begin position="268"/>
        <end position="289"/>
    </location>
</feature>
<keyword evidence="4 7" id="KW-1133">Transmembrane helix</keyword>
<keyword evidence="10" id="KW-1185">Reference proteome</keyword>
<keyword evidence="3 7" id="KW-0812">Transmembrane</keyword>
<accession>A0A7Y0EQP4</accession>
<feature type="transmembrane region" description="Helical" evidence="7">
    <location>
        <begin position="363"/>
        <end position="387"/>
    </location>
</feature>
<dbReference type="RefSeq" id="WP_240947520.1">
    <property type="nucleotide sequence ID" value="NZ_JAAIII010000006.1"/>
</dbReference>
<dbReference type="EMBL" id="JAAIII010000006">
    <property type="protein sequence ID" value="NMM94694.1"/>
    <property type="molecule type" value="Genomic_DNA"/>
</dbReference>
<dbReference type="Pfam" id="PF02687">
    <property type="entry name" value="FtsX"/>
    <property type="match status" value="1"/>
</dbReference>
<feature type="transmembrane region" description="Helical" evidence="7">
    <location>
        <begin position="21"/>
        <end position="44"/>
    </location>
</feature>
<feature type="domain" description="ABC3 transporter permease C-terminal" evidence="8">
    <location>
        <begin position="270"/>
        <end position="385"/>
    </location>
</feature>
<organism evidence="9 10">
    <name type="scientific">Bifidobacterium oedipodis</name>
    <dbReference type="NCBI Taxonomy" id="2675322"/>
    <lineage>
        <taxon>Bacteria</taxon>
        <taxon>Bacillati</taxon>
        <taxon>Actinomycetota</taxon>
        <taxon>Actinomycetes</taxon>
        <taxon>Bifidobacteriales</taxon>
        <taxon>Bifidobacteriaceae</taxon>
        <taxon>Bifidobacterium</taxon>
    </lineage>
</organism>
<evidence type="ECO:0000313" key="9">
    <source>
        <dbReference type="EMBL" id="NMM94694.1"/>
    </source>
</evidence>